<keyword evidence="1" id="KW-0175">Coiled coil</keyword>
<reference evidence="2 3" key="1">
    <citation type="journal article" date="2013" name="Curr. Biol.">
        <title>The Genome of the Foraminiferan Reticulomyxa filosa.</title>
        <authorList>
            <person name="Glockner G."/>
            <person name="Hulsmann N."/>
            <person name="Schleicher M."/>
            <person name="Noegel A.A."/>
            <person name="Eichinger L."/>
            <person name="Gallinger C."/>
            <person name="Pawlowski J."/>
            <person name="Sierra R."/>
            <person name="Euteneuer U."/>
            <person name="Pillet L."/>
            <person name="Moustafa A."/>
            <person name="Platzer M."/>
            <person name="Groth M."/>
            <person name="Szafranski K."/>
            <person name="Schliwa M."/>
        </authorList>
    </citation>
    <scope>NUCLEOTIDE SEQUENCE [LARGE SCALE GENOMIC DNA]</scope>
</reference>
<dbReference type="EMBL" id="ASPP01031724">
    <property type="protein sequence ID" value="ETO03835.1"/>
    <property type="molecule type" value="Genomic_DNA"/>
</dbReference>
<dbReference type="Proteomes" id="UP000023152">
    <property type="component" value="Unassembled WGS sequence"/>
</dbReference>
<gene>
    <name evidence="2" type="ORF">RFI_33567</name>
</gene>
<sequence length="193" mass="21350">MYIHIYLNGDDGSGGNDGTEFTKVKEENKKLQKKVRELQQELTDEMNRSAWLNVERRSSMTMAEQWKTEAEKLKQLMQPQDDDNDEDDDYHTISITANTMPMTTAIATTTATATATATLGSALTDNGGYLAVKSTAYSDSVPPLNRQSVNAVIVSFQKEVQYLRSLLGDKASQVPSTIVPNFFSNEDLADGLL</sequence>
<feature type="coiled-coil region" evidence="1">
    <location>
        <begin position="21"/>
        <end position="48"/>
    </location>
</feature>
<keyword evidence="3" id="KW-1185">Reference proteome</keyword>
<dbReference type="AlphaFoldDB" id="X6LSX6"/>
<evidence type="ECO:0000313" key="3">
    <source>
        <dbReference type="Proteomes" id="UP000023152"/>
    </source>
</evidence>
<protein>
    <submittedName>
        <fullName evidence="2">Uncharacterized protein</fullName>
    </submittedName>
</protein>
<evidence type="ECO:0000256" key="1">
    <source>
        <dbReference type="SAM" id="Coils"/>
    </source>
</evidence>
<proteinExistence type="predicted"/>
<accession>X6LSX6</accession>
<organism evidence="2 3">
    <name type="scientific">Reticulomyxa filosa</name>
    <dbReference type="NCBI Taxonomy" id="46433"/>
    <lineage>
        <taxon>Eukaryota</taxon>
        <taxon>Sar</taxon>
        <taxon>Rhizaria</taxon>
        <taxon>Retaria</taxon>
        <taxon>Foraminifera</taxon>
        <taxon>Monothalamids</taxon>
        <taxon>Reticulomyxidae</taxon>
        <taxon>Reticulomyxa</taxon>
    </lineage>
</organism>
<name>X6LSX6_RETFI</name>
<evidence type="ECO:0000313" key="2">
    <source>
        <dbReference type="EMBL" id="ETO03835.1"/>
    </source>
</evidence>
<comment type="caution">
    <text evidence="2">The sequence shown here is derived from an EMBL/GenBank/DDBJ whole genome shotgun (WGS) entry which is preliminary data.</text>
</comment>